<dbReference type="SUPFAM" id="SSF54001">
    <property type="entry name" value="Cysteine proteinases"/>
    <property type="match status" value="1"/>
</dbReference>
<dbReference type="RefSeq" id="WP_209886568.1">
    <property type="nucleotide sequence ID" value="NZ_BAAAJV010000011.1"/>
</dbReference>
<dbReference type="Gene3D" id="3.10.620.30">
    <property type="match status" value="1"/>
</dbReference>
<keyword evidence="3" id="KW-1185">Reference proteome</keyword>
<reference evidence="2 3" key="1">
    <citation type="submission" date="2021-03" db="EMBL/GenBank/DDBJ databases">
        <title>Sequencing the genomes of 1000 actinobacteria strains.</title>
        <authorList>
            <person name="Klenk H.-P."/>
        </authorList>
    </citation>
    <scope>NUCLEOTIDE SEQUENCE [LARGE SCALE GENOMIC DNA]</scope>
    <source>
        <strain evidence="2 3">DSM 14564</strain>
    </source>
</reference>
<protein>
    <recommendedName>
        <fullName evidence="1">Transglutaminase-like domain-containing protein</fullName>
    </recommendedName>
</protein>
<sequence>MTITLSIPPVPADWACHTTTSAPGKHAALLDPVAPTPEVIGPVVRNLIAHYRADAERLPASSRGDVDLRRIEAMLAVDQERHPGRPLAAERGIATRLQGCCRDHTLLAVSILRHRGVPARSRVGLADYLVPAWHIGHVVAELHDGERWRRFDAGLDPRTGPLPDPTDLETGPGAGFTTAAEAYRALRAGTLDPSTCGTGPGSPLRGEHFVQSGIFWEIAHRYGDETLLWDVWGAMTPPDEPMGEELLGVLDEVAEQLVTADEGDLEAERSLFERYVRDDRLHPGGAVLCISPVGDGPVRVALGDEA</sequence>
<proteinExistence type="predicted"/>
<dbReference type="EMBL" id="JAGIOC010000001">
    <property type="protein sequence ID" value="MBP2407435.1"/>
    <property type="molecule type" value="Genomic_DNA"/>
</dbReference>
<dbReference type="Pfam" id="PF01841">
    <property type="entry name" value="Transglut_core"/>
    <property type="match status" value="1"/>
</dbReference>
<evidence type="ECO:0000259" key="1">
    <source>
        <dbReference type="Pfam" id="PF01841"/>
    </source>
</evidence>
<gene>
    <name evidence="2" type="ORF">JOF44_000338</name>
</gene>
<comment type="caution">
    <text evidence="2">The sequence shown here is derived from an EMBL/GenBank/DDBJ whole genome shotgun (WGS) entry which is preliminary data.</text>
</comment>
<accession>A0ABS4YFZ8</accession>
<evidence type="ECO:0000313" key="3">
    <source>
        <dbReference type="Proteomes" id="UP000698222"/>
    </source>
</evidence>
<dbReference type="InterPro" id="IPR038765">
    <property type="entry name" value="Papain-like_cys_pep_sf"/>
</dbReference>
<evidence type="ECO:0000313" key="2">
    <source>
        <dbReference type="EMBL" id="MBP2407435.1"/>
    </source>
</evidence>
<feature type="domain" description="Transglutaminase-like" evidence="1">
    <location>
        <begin position="96"/>
        <end position="153"/>
    </location>
</feature>
<organism evidence="2 3">
    <name type="scientific">Brachybacterium fresconis</name>
    <dbReference type="NCBI Taxonomy" id="173363"/>
    <lineage>
        <taxon>Bacteria</taxon>
        <taxon>Bacillati</taxon>
        <taxon>Actinomycetota</taxon>
        <taxon>Actinomycetes</taxon>
        <taxon>Micrococcales</taxon>
        <taxon>Dermabacteraceae</taxon>
        <taxon>Brachybacterium</taxon>
    </lineage>
</organism>
<name>A0ABS4YFZ8_9MICO</name>
<dbReference type="InterPro" id="IPR002931">
    <property type="entry name" value="Transglutaminase-like"/>
</dbReference>
<dbReference type="Proteomes" id="UP000698222">
    <property type="component" value="Unassembled WGS sequence"/>
</dbReference>